<feature type="compositionally biased region" description="Basic and acidic residues" evidence="1">
    <location>
        <begin position="48"/>
        <end position="60"/>
    </location>
</feature>
<comment type="caution">
    <text evidence="2">The sequence shown here is derived from an EMBL/GenBank/DDBJ whole genome shotgun (WGS) entry which is preliminary data.</text>
</comment>
<protein>
    <submittedName>
        <fullName evidence="2">Uncharacterized protein</fullName>
    </submittedName>
</protein>
<organism evidence="2 3">
    <name type="scientific">Pleurodeles waltl</name>
    <name type="common">Iberian ribbed newt</name>
    <dbReference type="NCBI Taxonomy" id="8319"/>
    <lineage>
        <taxon>Eukaryota</taxon>
        <taxon>Metazoa</taxon>
        <taxon>Chordata</taxon>
        <taxon>Craniata</taxon>
        <taxon>Vertebrata</taxon>
        <taxon>Euteleostomi</taxon>
        <taxon>Amphibia</taxon>
        <taxon>Batrachia</taxon>
        <taxon>Caudata</taxon>
        <taxon>Salamandroidea</taxon>
        <taxon>Salamandridae</taxon>
        <taxon>Pleurodelinae</taxon>
        <taxon>Pleurodeles</taxon>
    </lineage>
</organism>
<dbReference type="EMBL" id="JANPWB010000009">
    <property type="protein sequence ID" value="KAJ1150758.1"/>
    <property type="molecule type" value="Genomic_DNA"/>
</dbReference>
<feature type="compositionally biased region" description="Basic and acidic residues" evidence="1">
    <location>
        <begin position="95"/>
        <end position="106"/>
    </location>
</feature>
<name>A0AAV7RFL4_PLEWA</name>
<dbReference type="AlphaFoldDB" id="A0AAV7RFL4"/>
<keyword evidence="3" id="KW-1185">Reference proteome</keyword>
<accession>A0AAV7RFL4</accession>
<feature type="region of interest" description="Disordered" evidence="1">
    <location>
        <begin position="48"/>
        <end position="195"/>
    </location>
</feature>
<dbReference type="Proteomes" id="UP001066276">
    <property type="component" value="Chromosome 5"/>
</dbReference>
<evidence type="ECO:0000256" key="1">
    <source>
        <dbReference type="SAM" id="MobiDB-lite"/>
    </source>
</evidence>
<evidence type="ECO:0000313" key="3">
    <source>
        <dbReference type="Proteomes" id="UP001066276"/>
    </source>
</evidence>
<reference evidence="2" key="1">
    <citation type="journal article" date="2022" name="bioRxiv">
        <title>Sequencing and chromosome-scale assembly of the giantPleurodeles waltlgenome.</title>
        <authorList>
            <person name="Brown T."/>
            <person name="Elewa A."/>
            <person name="Iarovenko S."/>
            <person name="Subramanian E."/>
            <person name="Araus A.J."/>
            <person name="Petzold A."/>
            <person name="Susuki M."/>
            <person name="Suzuki K.-i.T."/>
            <person name="Hayashi T."/>
            <person name="Toyoda A."/>
            <person name="Oliveira C."/>
            <person name="Osipova E."/>
            <person name="Leigh N.D."/>
            <person name="Simon A."/>
            <person name="Yun M.H."/>
        </authorList>
    </citation>
    <scope>NUCLEOTIDE SEQUENCE</scope>
    <source>
        <strain evidence="2">20211129_DDA</strain>
        <tissue evidence="2">Liver</tissue>
    </source>
</reference>
<sequence length="195" mass="20486">MRFCRARDAASTLPVIPGSRGAGGAPAWGRPAGPGECWVVLRVWSPVDGRDGPVPAREKGPTLAGPPLGARAEAPEWGNSGAPSDWKCAGGPGGHWDRAPHAEPRGLRGRRRLGGEALRREGGPGVPTQRRSTGRLRGDPPDGGRTGNPGEHWGAKSHGLEEATPPWPKKRGPTPAGLPPDAQLNCRWRGPTEPH</sequence>
<proteinExistence type="predicted"/>
<evidence type="ECO:0000313" key="2">
    <source>
        <dbReference type="EMBL" id="KAJ1150758.1"/>
    </source>
</evidence>
<gene>
    <name evidence="2" type="ORF">NDU88_003547</name>
</gene>
<feature type="compositionally biased region" description="Basic and acidic residues" evidence="1">
    <location>
        <begin position="113"/>
        <end position="122"/>
    </location>
</feature>